<evidence type="ECO:0000313" key="1">
    <source>
        <dbReference type="EMBL" id="SFH14868.1"/>
    </source>
</evidence>
<gene>
    <name evidence="1" type="ORF">SAMN04487988_1213</name>
</gene>
<evidence type="ECO:0008006" key="3">
    <source>
        <dbReference type="Google" id="ProtNLM"/>
    </source>
</evidence>
<accession>A0A1I2XMX9</accession>
<dbReference type="Proteomes" id="UP000199642">
    <property type="component" value="Unassembled WGS sequence"/>
</dbReference>
<protein>
    <recommendedName>
        <fullName evidence="3">TolB-like 6-blade propeller-like</fullName>
    </recommendedName>
</protein>
<dbReference type="RefSeq" id="WP_092794602.1">
    <property type="nucleotide sequence ID" value="NZ_FOPC01000021.1"/>
</dbReference>
<proteinExistence type="predicted"/>
<dbReference type="OrthoDB" id="816264at2"/>
<name>A0A1I2XMX9_9BACT</name>
<reference evidence="2" key="1">
    <citation type="submission" date="2016-10" db="EMBL/GenBank/DDBJ databases">
        <authorList>
            <person name="Varghese N."/>
            <person name="Submissions S."/>
        </authorList>
    </citation>
    <scope>NUCLEOTIDE SEQUENCE [LARGE SCALE GENOMIC DNA]</scope>
    <source>
        <strain evidence="2">DSM 19315</strain>
    </source>
</reference>
<sequence>MAVFSCQVAEKDRQIQEVKKFTPKLIKEVTLDLSGGYPKLQGSPHFINDGDSAFLFIPSRDGIGVFSLDSGGKPVEEIKLAEIEGYFDEYSTDQIYFHPLSRNSFLMYHTASGVVSKVEDKEITDRFRVSDKLGDLFYLAYGGAFKSMDLRDDRFISIFGITERYGKPPYIYEKREPIIFTYDLKTEESSHSFPLPPSYEGKAVNVYDLFFISIAYDDTLQRYFINTPISDWLYFTEDFQTYDSVFLSPTEGFVDISNRENKGYSTWQKDFYLSNSFPCLHYDSENKLLVRQIRYAIESEQYDFLKENSYILLDEMNKNVLLFFDQDFEPVGRMDVSAFNHYYVHFGRAGMFILNDVEMIDEDHLTFSLFDF</sequence>
<organism evidence="1 2">
    <name type="scientific">Algoriphagus hitonicola</name>
    <dbReference type="NCBI Taxonomy" id="435880"/>
    <lineage>
        <taxon>Bacteria</taxon>
        <taxon>Pseudomonadati</taxon>
        <taxon>Bacteroidota</taxon>
        <taxon>Cytophagia</taxon>
        <taxon>Cytophagales</taxon>
        <taxon>Cyclobacteriaceae</taxon>
        <taxon>Algoriphagus</taxon>
    </lineage>
</organism>
<dbReference type="EMBL" id="FOPC01000021">
    <property type="protein sequence ID" value="SFH14868.1"/>
    <property type="molecule type" value="Genomic_DNA"/>
</dbReference>
<dbReference type="AlphaFoldDB" id="A0A1I2XMX9"/>
<keyword evidence="2" id="KW-1185">Reference proteome</keyword>
<evidence type="ECO:0000313" key="2">
    <source>
        <dbReference type="Proteomes" id="UP000199642"/>
    </source>
</evidence>